<keyword evidence="3" id="KW-1185">Reference proteome</keyword>
<dbReference type="Pfam" id="PF00149">
    <property type="entry name" value="Metallophos"/>
    <property type="match status" value="1"/>
</dbReference>
<evidence type="ECO:0000313" key="3">
    <source>
        <dbReference type="Proteomes" id="UP000476030"/>
    </source>
</evidence>
<comment type="caution">
    <text evidence="2">The sequence shown here is derived from an EMBL/GenBank/DDBJ whole genome shotgun (WGS) entry which is preliminary data.</text>
</comment>
<dbReference type="SUPFAM" id="SSF56300">
    <property type="entry name" value="Metallo-dependent phosphatases"/>
    <property type="match status" value="1"/>
</dbReference>
<dbReference type="InterPro" id="IPR029052">
    <property type="entry name" value="Metallo-depent_PP-like"/>
</dbReference>
<gene>
    <name evidence="2" type="ORF">GQE98_15480</name>
</gene>
<dbReference type="Proteomes" id="UP000476030">
    <property type="component" value="Unassembled WGS sequence"/>
</dbReference>
<accession>A0A6L8WC97</accession>
<dbReference type="PANTHER" id="PTHR37844">
    <property type="entry name" value="SER/THR PROTEIN PHOSPHATASE SUPERFAMILY (AFU_ORTHOLOGUE AFUA_1G14840)"/>
    <property type="match status" value="1"/>
</dbReference>
<protein>
    <recommendedName>
        <fullName evidence="1">Calcineurin-like phosphoesterase domain-containing protein</fullName>
    </recommendedName>
</protein>
<feature type="domain" description="Calcineurin-like phosphoesterase" evidence="1">
    <location>
        <begin position="1"/>
        <end position="230"/>
    </location>
</feature>
<dbReference type="Gene3D" id="3.60.21.10">
    <property type="match status" value="1"/>
</dbReference>
<dbReference type="AlphaFoldDB" id="A0A6L8WC97"/>
<reference evidence="2 3" key="1">
    <citation type="submission" date="2019-12" db="EMBL/GenBank/DDBJ databases">
        <title>Snethiella sp. nov. sp. isolated from sea sand.</title>
        <authorList>
            <person name="Kim J."/>
            <person name="Jeong S.E."/>
            <person name="Jung H.S."/>
            <person name="Jeon C.O."/>
        </authorList>
    </citation>
    <scope>NUCLEOTIDE SEQUENCE [LARGE SCALE GENOMIC DNA]</scope>
    <source>
        <strain evidence="2 3">DP05</strain>
    </source>
</reference>
<organism evidence="2 3">
    <name type="scientific">Sneathiella litorea</name>
    <dbReference type="NCBI Taxonomy" id="2606216"/>
    <lineage>
        <taxon>Bacteria</taxon>
        <taxon>Pseudomonadati</taxon>
        <taxon>Pseudomonadota</taxon>
        <taxon>Alphaproteobacteria</taxon>
        <taxon>Sneathiellales</taxon>
        <taxon>Sneathiellaceae</taxon>
        <taxon>Sneathiella</taxon>
    </lineage>
</organism>
<dbReference type="GO" id="GO:0016787">
    <property type="term" value="F:hydrolase activity"/>
    <property type="evidence" value="ECO:0007669"/>
    <property type="project" value="InterPro"/>
</dbReference>
<dbReference type="PANTHER" id="PTHR37844:SF2">
    <property type="entry name" value="SER_THR PROTEIN PHOSPHATASE SUPERFAMILY (AFU_ORTHOLOGUE AFUA_1G14840)"/>
    <property type="match status" value="1"/>
</dbReference>
<proteinExistence type="predicted"/>
<dbReference type="RefSeq" id="WP_161316617.1">
    <property type="nucleotide sequence ID" value="NZ_WTUW01000009.1"/>
</dbReference>
<dbReference type="EMBL" id="WTUW01000009">
    <property type="protein sequence ID" value="MZR32040.1"/>
    <property type="molecule type" value="Genomic_DNA"/>
</dbReference>
<name>A0A6L8WC97_9PROT</name>
<sequence length="263" mass="29910">MKIAYGSDLHLELGISEPELENIRDADVLVLAGDIFKGRCEETGWPKILKYAEECYQKLEIPVVTVCGNHELYGEEIQQYIRDCRDISQAIEGIYFLENEALDIDGVRFLGCTLWSDFAMADDMPQAKDTVREIIYDYRRIKLMDAGEGERDIIPDDTCRWNAESKQFLKNMLLEPYDGPTVIVTHFPPVPMSAPEFADSPLTPYFNNEWTAEIQSGALSPDIWIAGHTHFMDEKRVGRTRICSRQGGYPGELGPFSWGEVTI</sequence>
<dbReference type="InterPro" id="IPR004843">
    <property type="entry name" value="Calcineurin-like_PHP"/>
</dbReference>
<evidence type="ECO:0000313" key="2">
    <source>
        <dbReference type="EMBL" id="MZR32040.1"/>
    </source>
</evidence>
<evidence type="ECO:0000259" key="1">
    <source>
        <dbReference type="Pfam" id="PF00149"/>
    </source>
</evidence>